<name>A0A316DLI2_9BACT</name>
<dbReference type="AlphaFoldDB" id="A0A316DLI2"/>
<feature type="signal peptide" evidence="1">
    <location>
        <begin position="1"/>
        <end position="21"/>
    </location>
</feature>
<evidence type="ECO:0000313" key="2">
    <source>
        <dbReference type="EMBL" id="PWK18392.1"/>
    </source>
</evidence>
<dbReference type="Gene3D" id="2.40.128.490">
    <property type="entry name" value="Uncharacterised protein PF14869, DUF4488"/>
    <property type="match status" value="1"/>
</dbReference>
<comment type="caution">
    <text evidence="2">The sequence shown here is derived from an EMBL/GenBank/DDBJ whole genome shotgun (WGS) entry which is preliminary data.</text>
</comment>
<feature type="chain" id="PRO_5016306688" description="Membrane or secreted protein" evidence="1">
    <location>
        <begin position="22"/>
        <end position="245"/>
    </location>
</feature>
<proteinExistence type="predicted"/>
<gene>
    <name evidence="2" type="ORF">LV89_04091</name>
</gene>
<keyword evidence="1" id="KW-0732">Signal</keyword>
<accession>A0A316DLI2</accession>
<evidence type="ECO:0008006" key="4">
    <source>
        <dbReference type="Google" id="ProtNLM"/>
    </source>
</evidence>
<sequence length="245" mass="27183">MAFKMKTILAFLLSISLFVSEASVSSPLNGAWQSKDAAGNTVTMICSENYLMYAVYNVAQQKYVRSGGGTYQFADLGGKNVLSFKREFNTEDSTVVGLTVANLYTLNNGELKLTEGPLAGNWKKIDDSKASKTMANVWQIRAREGADFKMQAILKGSRKTLKILSGNRFQWAAFNTDTRQFFGTGGGTYSVKDGKYTETIEFFSRDNKRTGSSLTFDCVLNGKDWTHAGQSTTGTRVHEIWEKQE</sequence>
<evidence type="ECO:0000256" key="1">
    <source>
        <dbReference type="SAM" id="SignalP"/>
    </source>
</evidence>
<protein>
    <recommendedName>
        <fullName evidence="4">Membrane or secreted protein</fullName>
    </recommendedName>
</protein>
<organism evidence="2 3">
    <name type="scientific">Arcicella aurantiaca</name>
    <dbReference type="NCBI Taxonomy" id="591202"/>
    <lineage>
        <taxon>Bacteria</taxon>
        <taxon>Pseudomonadati</taxon>
        <taxon>Bacteroidota</taxon>
        <taxon>Cytophagia</taxon>
        <taxon>Cytophagales</taxon>
        <taxon>Flectobacillaceae</taxon>
        <taxon>Arcicella</taxon>
    </lineage>
</organism>
<dbReference type="EMBL" id="QGGO01000030">
    <property type="protein sequence ID" value="PWK18392.1"/>
    <property type="molecule type" value="Genomic_DNA"/>
</dbReference>
<evidence type="ECO:0000313" key="3">
    <source>
        <dbReference type="Proteomes" id="UP000245489"/>
    </source>
</evidence>
<dbReference type="Proteomes" id="UP000245489">
    <property type="component" value="Unassembled WGS sequence"/>
</dbReference>
<keyword evidence="3" id="KW-1185">Reference proteome</keyword>
<reference evidence="2 3" key="1">
    <citation type="submission" date="2018-05" db="EMBL/GenBank/DDBJ databases">
        <title>Genomic Encyclopedia of Archaeal and Bacterial Type Strains, Phase II (KMG-II): from individual species to whole genera.</title>
        <authorList>
            <person name="Goeker M."/>
        </authorList>
    </citation>
    <scope>NUCLEOTIDE SEQUENCE [LARGE SCALE GENOMIC DNA]</scope>
    <source>
        <strain evidence="2 3">DSM 22214</strain>
    </source>
</reference>